<feature type="transmembrane region" description="Helical" evidence="1">
    <location>
        <begin position="349"/>
        <end position="368"/>
    </location>
</feature>
<reference evidence="2 3" key="1">
    <citation type="submission" date="2019-07" db="EMBL/GenBank/DDBJ databases">
        <title>Genomic Encyclopedia of Type Strains, Phase I: the one thousand microbial genomes (KMG-I) project.</title>
        <authorList>
            <person name="Kyrpides N."/>
        </authorList>
    </citation>
    <scope>NUCLEOTIDE SEQUENCE [LARGE SCALE GENOMIC DNA]</scope>
    <source>
        <strain evidence="2 3">DSM 13558</strain>
    </source>
</reference>
<organism evidence="2 3">
    <name type="scientific">Sedimentibacter saalensis</name>
    <dbReference type="NCBI Taxonomy" id="130788"/>
    <lineage>
        <taxon>Bacteria</taxon>
        <taxon>Bacillati</taxon>
        <taxon>Bacillota</taxon>
        <taxon>Tissierellia</taxon>
        <taxon>Sedimentibacter</taxon>
    </lineage>
</organism>
<keyword evidence="3" id="KW-1185">Reference proteome</keyword>
<keyword evidence="1" id="KW-0812">Transmembrane</keyword>
<keyword evidence="1" id="KW-1133">Transmembrane helix</keyword>
<evidence type="ECO:0000313" key="2">
    <source>
        <dbReference type="EMBL" id="TWH81616.1"/>
    </source>
</evidence>
<sequence>MEKQSSAKNMKFTGAFAVACVLFGSHAGGGFATGNQATQYYVQYGWAAPFMAVLAMALLTLTIRECMIMYNSRGLGSYKELFQTLYHPFDKMSVLFDIYFYIMVLCAVGAVVAGAASLINKTYSIPYAYAVLSIGAILLTLTIFGAAMVSKASTVMSIGILTSCAVIFIMGINAKMPEIGTIFAARESTSSIFKGILKAFTYAGFQSVVIPTMISCGKSLKSKEEVSRSMMIAFIINSIALVLSVIMLLGWYAEFKAASESTLPSLYITKQLGKPYVYWAYNISLFLCFISTGVTTIYGFVEKFEKAKALSGIKKVIARRVIVSAFIMSLSMGISMVGLDKIIKYGYGYMGYLGIAIIIVPFLTVGAYKNRKYLRENNKSREKNSDINITFTEKTEF</sequence>
<dbReference type="PANTHER" id="PTHR37814">
    <property type="entry name" value="CONSERVED MEMBRANE PROTEIN"/>
    <property type="match status" value="1"/>
</dbReference>
<comment type="caution">
    <text evidence="2">The sequence shown here is derived from an EMBL/GenBank/DDBJ whole genome shotgun (WGS) entry which is preliminary data.</text>
</comment>
<gene>
    <name evidence="2" type="ORF">LY60_01370</name>
</gene>
<dbReference type="PANTHER" id="PTHR37814:SF1">
    <property type="entry name" value="MEMBRANE PROTEIN"/>
    <property type="match status" value="1"/>
</dbReference>
<protein>
    <submittedName>
        <fullName evidence="2">Putative membrane protein YkvI</fullName>
    </submittedName>
</protein>
<evidence type="ECO:0000313" key="3">
    <source>
        <dbReference type="Proteomes" id="UP000315343"/>
    </source>
</evidence>
<accession>A0A562JE70</accession>
<feature type="transmembrane region" description="Helical" evidence="1">
    <location>
        <begin position="279"/>
        <end position="301"/>
    </location>
</feature>
<feature type="transmembrane region" description="Helical" evidence="1">
    <location>
        <begin position="321"/>
        <end position="343"/>
    </location>
</feature>
<feature type="transmembrane region" description="Helical" evidence="1">
    <location>
        <begin position="154"/>
        <end position="172"/>
    </location>
</feature>
<evidence type="ECO:0000256" key="1">
    <source>
        <dbReference type="SAM" id="Phobius"/>
    </source>
</evidence>
<proteinExistence type="predicted"/>
<dbReference type="RefSeq" id="WP_145081663.1">
    <property type="nucleotide sequence ID" value="NZ_JAYFNS010000042.1"/>
</dbReference>
<feature type="transmembrane region" description="Helical" evidence="1">
    <location>
        <begin position="125"/>
        <end position="147"/>
    </location>
</feature>
<feature type="transmembrane region" description="Helical" evidence="1">
    <location>
        <begin position="192"/>
        <end position="210"/>
    </location>
</feature>
<dbReference type="AlphaFoldDB" id="A0A562JE70"/>
<dbReference type="OrthoDB" id="4005at2"/>
<dbReference type="Proteomes" id="UP000315343">
    <property type="component" value="Unassembled WGS sequence"/>
</dbReference>
<name>A0A562JE70_9FIRM</name>
<dbReference type="EMBL" id="VLKH01000003">
    <property type="protein sequence ID" value="TWH81616.1"/>
    <property type="molecule type" value="Genomic_DNA"/>
</dbReference>
<feature type="transmembrane region" description="Helical" evidence="1">
    <location>
        <begin position="231"/>
        <end position="253"/>
    </location>
</feature>
<dbReference type="InterPro" id="IPR038728">
    <property type="entry name" value="YkvI-like"/>
</dbReference>
<feature type="transmembrane region" description="Helical" evidence="1">
    <location>
        <begin position="43"/>
        <end position="63"/>
    </location>
</feature>
<keyword evidence="1" id="KW-0472">Membrane</keyword>
<feature type="transmembrane region" description="Helical" evidence="1">
    <location>
        <begin position="98"/>
        <end position="119"/>
    </location>
</feature>